<dbReference type="GO" id="GO:0005634">
    <property type="term" value="C:nucleus"/>
    <property type="evidence" value="ECO:0007669"/>
    <property type="project" value="TreeGrafter"/>
</dbReference>
<gene>
    <name evidence="8" type="ORF">QBZ16_002341</name>
</gene>
<dbReference type="GO" id="GO:0060090">
    <property type="term" value="F:molecular adaptor activity"/>
    <property type="evidence" value="ECO:0007669"/>
    <property type="project" value="InterPro"/>
</dbReference>
<evidence type="ECO:0000256" key="5">
    <source>
        <dbReference type="SAM" id="MobiDB-lite"/>
    </source>
</evidence>
<sequence>MGEAEALGTVLTRLVSTPDEQLENLLVRLMPVVIRKLELGQPAVQQKVLAILSHVNKRLKPLPAVQLPLRELAELYGDASSAPLSRNFALVYVEKACARAKAVDVAAELGRLLPGIGHQPKEHQLILLKCLLWALPAFVDYRPPLPGQAPGQLGSGLALPEAARFEDPTDRGVLLSFASQLLCFQRAPGGAARPGVSAALAALLDASEALAQSDADRRLGRDALREVKLGALGWLSFAELGLGALPCVLLAASDGSDAVAARAETLLRALPVQAALEDGRVAAALLDAALGYAGPPAFGRVPPVAHAPLVRALGALSRSRAAAREEPLRLFGLAEATVAVGATQRERLAGAELAAWVLQEMPEPAALSLAPRAARPEALGSMAPAFRAAPGLRDLLAPVRATALAWTTQLLDADDAEARHMAILAAGDASNQIATSARRWLEAADAATPSFERMLECLLRHHPEMGQLPLDREPTLGGKALAAAITFLERVRSTEDGVATPETSDSTRAKTRYAALLAAALSPRAPTALVQGALLALLEVLAGAGGALAPAERAALGAAVEPLVAHPDPSARRRAARALCLLGDDVGADRRRRWAQVALAPGSRLEERLGAVEALGCASCWAALRRGEPCEEEEALRTCALDDASDAQCAAIFWLSLLARARAASGESWFQTQAATLVSGLAERLERPGSRAEAVVALGFVGWVSESSSVWDAATDALLELSLKKDAAAQTAVAGEALCLVFSGSELGLDVQTVLETDWKGLRSWREGAGEAPSAMQADGHGSLAQSSASPSSRAATQAKILDYILDRCLSSTRKEQRAAGTAWLVALLEIVGGGSDLLVGRLGRCQEALVPLLRDEAELTQELASQGLILVHALGNSSEDRESLARQLIVLLTGNAAKRPAAALGGATDAANGMGTAVAAGGPGGAGPNASAGAFPVYRELAGIAAAIGQPQLLVRYEFMRLALQTGSGQKQGPATDAPRLQHLKAIAPDFLPRLYRLRFDPDPKVQRAMTNVWLLLVDDSAATLTQRFAALGAAAAAAELLRGRSWAELEPVYGGFWAAALRLLDDVHRGVRAAALRLVSALRSSAVAALEAARASGSDAHLASASGALDAAVPPLLAALASPSAEVAAVALHCLAGVVTDCPAAVLRPQLPRLAPALLEALSGLEDARLNYVEQHAAALGLDAERLDEARVKAAHSGALGDALDARVRPPSTAPRWPRWPGRSRPSRAGASAPRRARAPHCFCPAPSAGSGRAGWRARPGTRQGTRPGMRSRRSWPRSWRPPLARGRQEARRALAGAAAAVLRAKVASRAKTWRAIEALLAATGEGEAAGRPGAAAALVLERVAAEAPEALAPHALRAWRPSPTSRRGRATRTGRGEPGRPSFDAATCETGRRCGCLPPRSARPRRPGCAPATGPASAPPRWPRDAAAAAPEALAPHAGALLETLLGLLPGRVWEGKAAVLDAVGPVTRSALVRVVDADARDALVGETAEALARAAGRKGADAPYREAALRALSAVLDAAGEAGPAGARAALPGLLALEAAADPEAPSPQKELAVPGLVPCLVNLSSHLASEPADQAKALDVLASAAIPGSLEDVQALADLAARGHAAEAVRCLARAPRLKALSAAILPLLERAAACTDAPTRSLTAALLARLSNESGDQDVRARAAAAAGALGGNR</sequence>
<dbReference type="InterPro" id="IPR011989">
    <property type="entry name" value="ARM-like"/>
</dbReference>
<keyword evidence="4" id="KW-0647">Proteasome</keyword>
<dbReference type="InterPro" id="IPR024372">
    <property type="entry name" value="Ecm29_N"/>
</dbReference>
<feature type="domain" description="Proteasome adapter and scaffold protein ECM29 HEAT-repeat" evidence="7">
    <location>
        <begin position="1149"/>
        <end position="1208"/>
    </location>
</feature>
<comment type="subcellular location">
    <subcellularLocation>
        <location evidence="1">Cytoplasm</location>
    </subcellularLocation>
</comment>
<dbReference type="GO" id="GO:0000502">
    <property type="term" value="C:proteasome complex"/>
    <property type="evidence" value="ECO:0007669"/>
    <property type="project" value="UniProtKB-KW"/>
</dbReference>
<feature type="region of interest" description="Disordered" evidence="5">
    <location>
        <begin position="1402"/>
        <end position="1426"/>
    </location>
</feature>
<evidence type="ECO:0000256" key="3">
    <source>
        <dbReference type="ARBA" id="ARBA00022737"/>
    </source>
</evidence>
<dbReference type="GO" id="GO:0005737">
    <property type="term" value="C:cytoplasm"/>
    <property type="evidence" value="ECO:0007669"/>
    <property type="project" value="UniProtKB-SubCell"/>
</dbReference>
<evidence type="ECO:0000256" key="2">
    <source>
        <dbReference type="ARBA" id="ARBA00022490"/>
    </source>
</evidence>
<evidence type="ECO:0000256" key="4">
    <source>
        <dbReference type="ARBA" id="ARBA00022942"/>
    </source>
</evidence>
<feature type="region of interest" description="Disordered" evidence="5">
    <location>
        <begin position="1359"/>
        <end position="1388"/>
    </location>
</feature>
<comment type="caution">
    <text evidence="8">The sequence shown here is derived from an EMBL/GenBank/DDBJ whole genome shotgun (WGS) entry which is preliminary data.</text>
</comment>
<keyword evidence="9" id="KW-1185">Reference proteome</keyword>
<feature type="region of interest" description="Disordered" evidence="5">
    <location>
        <begin position="1205"/>
        <end position="1286"/>
    </location>
</feature>
<dbReference type="SUPFAM" id="SSF48371">
    <property type="entry name" value="ARM repeat"/>
    <property type="match status" value="2"/>
</dbReference>
<feature type="compositionally biased region" description="Low complexity" evidence="5">
    <location>
        <begin position="1216"/>
        <end position="1236"/>
    </location>
</feature>
<feature type="domain" description="Proteasome component Ecm29 N-terminal" evidence="6">
    <location>
        <begin position="8"/>
        <end position="372"/>
    </location>
</feature>
<feature type="compositionally biased region" description="Low complexity" evidence="5">
    <location>
        <begin position="783"/>
        <end position="792"/>
    </location>
</feature>
<evidence type="ECO:0000313" key="8">
    <source>
        <dbReference type="EMBL" id="KAK2079946.1"/>
    </source>
</evidence>
<proteinExistence type="predicted"/>
<dbReference type="EMBL" id="JASFZW010000002">
    <property type="protein sequence ID" value="KAK2079946.1"/>
    <property type="molecule type" value="Genomic_DNA"/>
</dbReference>
<dbReference type="GO" id="GO:0043248">
    <property type="term" value="P:proteasome assembly"/>
    <property type="evidence" value="ECO:0007669"/>
    <property type="project" value="InterPro"/>
</dbReference>
<dbReference type="Pfam" id="PF24492">
    <property type="entry name" value="HEAT_ECM29"/>
    <property type="match status" value="1"/>
</dbReference>
<dbReference type="Proteomes" id="UP001255856">
    <property type="component" value="Unassembled WGS sequence"/>
</dbReference>
<evidence type="ECO:0000259" key="6">
    <source>
        <dbReference type="Pfam" id="PF13001"/>
    </source>
</evidence>
<dbReference type="PANTHER" id="PTHR23346:SF19">
    <property type="entry name" value="PROTEASOME ADAPTER AND SCAFFOLD PROTEIN ECM29"/>
    <property type="match status" value="1"/>
</dbReference>
<organism evidence="8 9">
    <name type="scientific">Prototheca wickerhamii</name>
    <dbReference type="NCBI Taxonomy" id="3111"/>
    <lineage>
        <taxon>Eukaryota</taxon>
        <taxon>Viridiplantae</taxon>
        <taxon>Chlorophyta</taxon>
        <taxon>core chlorophytes</taxon>
        <taxon>Trebouxiophyceae</taxon>
        <taxon>Chlorellales</taxon>
        <taxon>Chlorellaceae</taxon>
        <taxon>Prototheca</taxon>
    </lineage>
</organism>
<keyword evidence="3" id="KW-0677">Repeat</keyword>
<reference evidence="8" key="1">
    <citation type="submission" date="2021-01" db="EMBL/GenBank/DDBJ databases">
        <authorList>
            <person name="Eckstrom K.M.E."/>
        </authorList>
    </citation>
    <scope>NUCLEOTIDE SEQUENCE</scope>
    <source>
        <strain evidence="8">UVCC 0001</strain>
    </source>
</reference>
<feature type="region of interest" description="Disordered" evidence="5">
    <location>
        <begin position="770"/>
        <end position="792"/>
    </location>
</feature>
<dbReference type="InterPro" id="IPR055443">
    <property type="entry name" value="HEAT_ECM29"/>
</dbReference>
<evidence type="ECO:0000256" key="1">
    <source>
        <dbReference type="ARBA" id="ARBA00004496"/>
    </source>
</evidence>
<keyword evidence="2" id="KW-0963">Cytoplasm</keyword>
<dbReference type="Pfam" id="PF13001">
    <property type="entry name" value="ECM29_N"/>
    <property type="match status" value="1"/>
</dbReference>
<evidence type="ECO:0000313" key="9">
    <source>
        <dbReference type="Proteomes" id="UP001255856"/>
    </source>
</evidence>
<dbReference type="PANTHER" id="PTHR23346">
    <property type="entry name" value="TRANSLATIONAL ACTIVATOR GCN1-RELATED"/>
    <property type="match status" value="1"/>
</dbReference>
<dbReference type="InterPro" id="IPR016024">
    <property type="entry name" value="ARM-type_fold"/>
</dbReference>
<feature type="compositionally biased region" description="Low complexity" evidence="5">
    <location>
        <begin position="1359"/>
        <end position="1368"/>
    </location>
</feature>
<name>A0AAD9ILS2_PROWI</name>
<evidence type="ECO:0000259" key="7">
    <source>
        <dbReference type="Pfam" id="PF24492"/>
    </source>
</evidence>
<dbReference type="Gene3D" id="1.25.10.10">
    <property type="entry name" value="Leucine-rich Repeat Variant"/>
    <property type="match status" value="2"/>
</dbReference>
<dbReference type="GO" id="GO:0036503">
    <property type="term" value="P:ERAD pathway"/>
    <property type="evidence" value="ECO:0007669"/>
    <property type="project" value="TreeGrafter"/>
</dbReference>
<protein>
    <submittedName>
        <fullName evidence="8">Uncharacterized protein</fullName>
    </submittedName>
</protein>
<accession>A0AAD9ILS2</accession>